<keyword evidence="4" id="KW-0547">Nucleotide-binding</keyword>
<evidence type="ECO:0000256" key="5">
    <source>
        <dbReference type="ARBA" id="ARBA00022842"/>
    </source>
</evidence>
<dbReference type="EMBL" id="JBHUNF010000002">
    <property type="protein sequence ID" value="MFD2674537.1"/>
    <property type="molecule type" value="Genomic_DNA"/>
</dbReference>
<evidence type="ECO:0000313" key="9">
    <source>
        <dbReference type="EMBL" id="MFD2674537.1"/>
    </source>
</evidence>
<keyword evidence="7" id="KW-0501">Molybdenum cofactor biosynthesis</keyword>
<organism evidence="9 10">
    <name type="scientific">Gulosibacter bifidus</name>
    <dbReference type="NCBI Taxonomy" id="272239"/>
    <lineage>
        <taxon>Bacteria</taxon>
        <taxon>Bacillati</taxon>
        <taxon>Actinomycetota</taxon>
        <taxon>Actinomycetes</taxon>
        <taxon>Micrococcales</taxon>
        <taxon>Microbacteriaceae</taxon>
        <taxon>Gulosibacter</taxon>
    </lineage>
</organism>
<proteinExistence type="predicted"/>
<keyword evidence="2" id="KW-0808">Transferase</keyword>
<evidence type="ECO:0000256" key="2">
    <source>
        <dbReference type="ARBA" id="ARBA00022679"/>
    </source>
</evidence>
<dbReference type="RefSeq" id="WP_066058936.1">
    <property type="nucleotide sequence ID" value="NZ_JBHUNF010000002.1"/>
</dbReference>
<dbReference type="SUPFAM" id="SSF53448">
    <property type="entry name" value="Nucleotide-diphospho-sugar transferases"/>
    <property type="match status" value="1"/>
</dbReference>
<protein>
    <submittedName>
        <fullName evidence="9">Molybdenum cofactor guanylyltransferase</fullName>
    </submittedName>
</protein>
<evidence type="ECO:0000259" key="8">
    <source>
        <dbReference type="Pfam" id="PF12804"/>
    </source>
</evidence>
<name>A0ABW5RHH1_9MICO</name>
<keyword evidence="6" id="KW-0342">GTP-binding</keyword>
<sequence>MTAPTPHAAIILTGGRSSRMNKVHKPALELSGKPLADHVITAVRATNPAARILIAGTSEGLTSPEVQTLPDSTPYAGPLAGICSALPGLDDLTDGTVCILAGDMPFLSAATLQRLAEAATTRPASCVDGTGRMQMLVTAWPLALLRQQVAAIDDPNNGPVKWLFRGVEPVLVSVPDAELRDIDTPQDYRAAQAAR</sequence>
<keyword evidence="10" id="KW-1185">Reference proteome</keyword>
<comment type="caution">
    <text evidence="9">The sequence shown here is derived from an EMBL/GenBank/DDBJ whole genome shotgun (WGS) entry which is preliminary data.</text>
</comment>
<dbReference type="PANTHER" id="PTHR19136">
    <property type="entry name" value="MOLYBDENUM COFACTOR GUANYLYLTRANSFERASE"/>
    <property type="match status" value="1"/>
</dbReference>
<dbReference type="InterPro" id="IPR013482">
    <property type="entry name" value="Molybde_CF_guanTrfase"/>
</dbReference>
<dbReference type="PANTHER" id="PTHR19136:SF81">
    <property type="entry name" value="MOLYBDENUM COFACTOR GUANYLYLTRANSFERASE"/>
    <property type="match status" value="1"/>
</dbReference>
<dbReference type="Gene3D" id="3.90.550.10">
    <property type="entry name" value="Spore Coat Polysaccharide Biosynthesis Protein SpsA, Chain A"/>
    <property type="match status" value="1"/>
</dbReference>
<dbReference type="Pfam" id="PF12804">
    <property type="entry name" value="NTP_transf_3"/>
    <property type="match status" value="1"/>
</dbReference>
<evidence type="ECO:0000256" key="3">
    <source>
        <dbReference type="ARBA" id="ARBA00022723"/>
    </source>
</evidence>
<reference evidence="10" key="1">
    <citation type="journal article" date="2019" name="Int. J. Syst. Evol. Microbiol.">
        <title>The Global Catalogue of Microorganisms (GCM) 10K type strain sequencing project: providing services to taxonomists for standard genome sequencing and annotation.</title>
        <authorList>
            <consortium name="The Broad Institute Genomics Platform"/>
            <consortium name="The Broad Institute Genome Sequencing Center for Infectious Disease"/>
            <person name="Wu L."/>
            <person name="Ma J."/>
        </authorList>
    </citation>
    <scope>NUCLEOTIDE SEQUENCE [LARGE SCALE GENOMIC DNA]</scope>
    <source>
        <strain evidence="10">TISTR 1511</strain>
    </source>
</reference>
<evidence type="ECO:0000256" key="1">
    <source>
        <dbReference type="ARBA" id="ARBA00022490"/>
    </source>
</evidence>
<evidence type="ECO:0000256" key="6">
    <source>
        <dbReference type="ARBA" id="ARBA00023134"/>
    </source>
</evidence>
<dbReference type="InterPro" id="IPR025877">
    <property type="entry name" value="MobA-like_NTP_Trfase"/>
</dbReference>
<keyword evidence="3" id="KW-0479">Metal-binding</keyword>
<keyword evidence="5" id="KW-0460">Magnesium</keyword>
<feature type="domain" description="MobA-like NTP transferase" evidence="8">
    <location>
        <begin position="9"/>
        <end position="145"/>
    </location>
</feature>
<dbReference type="InterPro" id="IPR029044">
    <property type="entry name" value="Nucleotide-diphossugar_trans"/>
</dbReference>
<evidence type="ECO:0000256" key="4">
    <source>
        <dbReference type="ARBA" id="ARBA00022741"/>
    </source>
</evidence>
<evidence type="ECO:0000313" key="10">
    <source>
        <dbReference type="Proteomes" id="UP001597453"/>
    </source>
</evidence>
<keyword evidence="1" id="KW-0963">Cytoplasm</keyword>
<gene>
    <name evidence="9" type="ORF">ACFSUQ_04390</name>
</gene>
<accession>A0ABW5RHH1</accession>
<keyword evidence="9" id="KW-0548">Nucleotidyltransferase</keyword>
<dbReference type="Proteomes" id="UP001597453">
    <property type="component" value="Unassembled WGS sequence"/>
</dbReference>
<evidence type="ECO:0000256" key="7">
    <source>
        <dbReference type="ARBA" id="ARBA00023150"/>
    </source>
</evidence>
<dbReference type="CDD" id="cd02503">
    <property type="entry name" value="MobA"/>
    <property type="match status" value="1"/>
</dbReference>
<dbReference type="GO" id="GO:0016779">
    <property type="term" value="F:nucleotidyltransferase activity"/>
    <property type="evidence" value="ECO:0007669"/>
    <property type="project" value="UniProtKB-KW"/>
</dbReference>